<feature type="chain" id="PRO_5035290185" description="DDE Tnp4 domain-containing protein" evidence="3">
    <location>
        <begin position="20"/>
        <end position="481"/>
    </location>
</feature>
<evidence type="ECO:0000256" key="2">
    <source>
        <dbReference type="ARBA" id="ARBA00022723"/>
    </source>
</evidence>
<organism evidence="5 6">
    <name type="scientific">Volvox reticuliferus</name>
    <dbReference type="NCBI Taxonomy" id="1737510"/>
    <lineage>
        <taxon>Eukaryota</taxon>
        <taxon>Viridiplantae</taxon>
        <taxon>Chlorophyta</taxon>
        <taxon>core chlorophytes</taxon>
        <taxon>Chlorophyceae</taxon>
        <taxon>CS clade</taxon>
        <taxon>Chlamydomonadales</taxon>
        <taxon>Volvocaceae</taxon>
        <taxon>Volvox</taxon>
    </lineage>
</organism>
<feature type="signal peptide" evidence="3">
    <location>
        <begin position="1"/>
        <end position="19"/>
    </location>
</feature>
<keyword evidence="3" id="KW-0732">Signal</keyword>
<comment type="cofactor">
    <cofactor evidence="1">
        <name>a divalent metal cation</name>
        <dbReference type="ChEBI" id="CHEBI:60240"/>
    </cofactor>
</comment>
<keyword evidence="2" id="KW-0479">Metal-binding</keyword>
<evidence type="ECO:0000313" key="5">
    <source>
        <dbReference type="EMBL" id="GIM08645.1"/>
    </source>
</evidence>
<evidence type="ECO:0000259" key="4">
    <source>
        <dbReference type="Pfam" id="PF13359"/>
    </source>
</evidence>
<accession>A0A8J4LSS0</accession>
<evidence type="ECO:0000256" key="1">
    <source>
        <dbReference type="ARBA" id="ARBA00001968"/>
    </source>
</evidence>
<evidence type="ECO:0000313" key="6">
    <source>
        <dbReference type="Proteomes" id="UP000722791"/>
    </source>
</evidence>
<feature type="domain" description="DDE Tnp4" evidence="4">
    <location>
        <begin position="217"/>
        <end position="370"/>
    </location>
</feature>
<protein>
    <recommendedName>
        <fullName evidence="4">DDE Tnp4 domain-containing protein</fullName>
    </recommendedName>
</protein>
<dbReference type="Pfam" id="PF13359">
    <property type="entry name" value="DDE_Tnp_4"/>
    <property type="match status" value="1"/>
</dbReference>
<proteinExistence type="predicted"/>
<dbReference type="InterPro" id="IPR027806">
    <property type="entry name" value="HARBI1_dom"/>
</dbReference>
<name>A0A8J4LSS0_9CHLO</name>
<comment type="caution">
    <text evidence="5">The sequence shown here is derived from an EMBL/GenBank/DDBJ whole genome shotgun (WGS) entry which is preliminary data.</text>
</comment>
<gene>
    <name evidence="5" type="ORF">Vretimale_12591</name>
</gene>
<feature type="non-terminal residue" evidence="5">
    <location>
        <position position="1"/>
    </location>
</feature>
<dbReference type="GO" id="GO:0046872">
    <property type="term" value="F:metal ion binding"/>
    <property type="evidence" value="ECO:0007669"/>
    <property type="project" value="UniProtKB-KW"/>
</dbReference>
<reference evidence="5" key="1">
    <citation type="journal article" date="2021" name="Proc. Natl. Acad. Sci. U.S.A.">
        <title>Three genomes in the algal genus Volvox reveal the fate of a haploid sex-determining region after a transition to homothallism.</title>
        <authorList>
            <person name="Yamamoto K."/>
            <person name="Hamaji T."/>
            <person name="Kawai-Toyooka H."/>
            <person name="Matsuzaki R."/>
            <person name="Takahashi F."/>
            <person name="Nishimura Y."/>
            <person name="Kawachi M."/>
            <person name="Noguchi H."/>
            <person name="Minakuchi Y."/>
            <person name="Umen J.G."/>
            <person name="Toyoda A."/>
            <person name="Nozaki H."/>
        </authorList>
    </citation>
    <scope>NUCLEOTIDE SEQUENCE</scope>
    <source>
        <strain evidence="5">NIES-3785</strain>
    </source>
</reference>
<evidence type="ECO:0000256" key="3">
    <source>
        <dbReference type="SAM" id="SignalP"/>
    </source>
</evidence>
<dbReference type="Proteomes" id="UP000722791">
    <property type="component" value="Unassembled WGS sequence"/>
</dbReference>
<dbReference type="AlphaFoldDB" id="A0A8J4LSS0"/>
<sequence>QMDEAILITMLLLCCIVLLDDDTDIEWSVVALCTTAANAHPMLATVISALGNYVLTCKQKVTYGTGEAKELYSQYAANPTLFKSLTHFTPSQFEQLMNVLLDSNRPASYLLKPRDVQGSRPLNRQRTTNGGRPHKLDPRTRVFLCLVRLKDDDRLVRLCAMSGLNIASICEDFWHVVECLLVATEDAIQWPDPAARRALSSNSMRGVGRDMAAVGIIDGTAQYIRRPGADEPLLYNGRKKRHFLNHLVVCDWRGRILAVRTGFTGKTHDGVAYRACDLYTQRRRFFAAGQTLLADNGFESCGLITPMKKQRGQAMSSNNRAYNRLVRRYRVVIEFLFGAMKIKFGMISGVWRHSLPRANMIFMLCCQLMNYYMRYQLQDDTVTIINRHYDSQNGPDVTSLSSHCYSTAHGGGSGGLPASASSFIPKNPLQLQAGDLLAVPIIRQGRVVAALLLGWGAEGPGAGGNDRVQRPSVLYLASSWG</sequence>
<dbReference type="EMBL" id="BNCQ01000028">
    <property type="protein sequence ID" value="GIM08645.1"/>
    <property type="molecule type" value="Genomic_DNA"/>
</dbReference>